<accession>A0AAW3ZPR9</accession>
<evidence type="ECO:0000313" key="2">
    <source>
        <dbReference type="EMBL" id="MBD8526296.1"/>
    </source>
</evidence>
<evidence type="ECO:0000313" key="3">
    <source>
        <dbReference type="Proteomes" id="UP000613768"/>
    </source>
</evidence>
<dbReference type="RefSeq" id="WP_192029717.1">
    <property type="nucleotide sequence ID" value="NZ_JACYTR010000020.1"/>
</dbReference>
<evidence type="ECO:0008006" key="4">
    <source>
        <dbReference type="Google" id="ProtNLM"/>
    </source>
</evidence>
<gene>
    <name evidence="2" type="ORF">IFO71_11160</name>
</gene>
<feature type="signal peptide" evidence="1">
    <location>
        <begin position="1"/>
        <end position="26"/>
    </location>
</feature>
<evidence type="ECO:0000256" key="1">
    <source>
        <dbReference type="SAM" id="SignalP"/>
    </source>
</evidence>
<sequence length="114" mass="12655">MLRQACVLSIAFFVVGTIGWAAPAQADVLLIERVEARKDIELPKRGELKDQVERKFGKPTQIHAPVGGGSPQHPPITRWDYAEFSVYFEHNHVVSAVLKRTSKYETGPKAVSGQ</sequence>
<dbReference type="Proteomes" id="UP000613768">
    <property type="component" value="Unassembled WGS sequence"/>
</dbReference>
<reference evidence="2 3" key="1">
    <citation type="submission" date="2020-09" db="EMBL/GenBank/DDBJ databases">
        <title>Pseudoxanthomonas sp. CAU 1598 isolated from sand of Yaerae Beach.</title>
        <authorList>
            <person name="Kim W."/>
        </authorList>
    </citation>
    <scope>NUCLEOTIDE SEQUENCE [LARGE SCALE GENOMIC DNA]</scope>
    <source>
        <strain evidence="2 3">CAU 1598</strain>
    </source>
</reference>
<keyword evidence="1" id="KW-0732">Signal</keyword>
<name>A0AAW3ZPR9_9GAMM</name>
<proteinExistence type="predicted"/>
<feature type="chain" id="PRO_5043397347" description="Phosphodiesterase" evidence="1">
    <location>
        <begin position="27"/>
        <end position="114"/>
    </location>
</feature>
<organism evidence="2 3">
    <name type="scientific">Pseudomarimonas arenosa</name>
    <dbReference type="NCBI Taxonomy" id="2774145"/>
    <lineage>
        <taxon>Bacteria</taxon>
        <taxon>Pseudomonadati</taxon>
        <taxon>Pseudomonadota</taxon>
        <taxon>Gammaproteobacteria</taxon>
        <taxon>Lysobacterales</taxon>
        <taxon>Lysobacteraceae</taxon>
        <taxon>Pseudomarimonas</taxon>
    </lineage>
</organism>
<dbReference type="EMBL" id="JACYTR010000020">
    <property type="protein sequence ID" value="MBD8526296.1"/>
    <property type="molecule type" value="Genomic_DNA"/>
</dbReference>
<keyword evidence="3" id="KW-1185">Reference proteome</keyword>
<comment type="caution">
    <text evidence="2">The sequence shown here is derived from an EMBL/GenBank/DDBJ whole genome shotgun (WGS) entry which is preliminary data.</text>
</comment>
<protein>
    <recommendedName>
        <fullName evidence="4">Phosphodiesterase</fullName>
    </recommendedName>
</protein>
<dbReference type="AlphaFoldDB" id="A0AAW3ZPR9"/>